<dbReference type="GO" id="GO:0008188">
    <property type="term" value="F:neuropeptide receptor activity"/>
    <property type="evidence" value="ECO:0007669"/>
    <property type="project" value="TreeGrafter"/>
</dbReference>
<dbReference type="EMBL" id="VXIV02002571">
    <property type="protein sequence ID" value="KAF6024477.1"/>
    <property type="molecule type" value="Genomic_DNA"/>
</dbReference>
<dbReference type="Gene3D" id="1.20.1070.10">
    <property type="entry name" value="Rhodopsin 7-helix transmembrane proteins"/>
    <property type="match status" value="1"/>
</dbReference>
<dbReference type="Proteomes" id="UP000593567">
    <property type="component" value="Unassembled WGS sequence"/>
</dbReference>
<evidence type="ECO:0000256" key="5">
    <source>
        <dbReference type="ARBA" id="ARBA00023040"/>
    </source>
</evidence>
<dbReference type="SUPFAM" id="SSF81321">
    <property type="entry name" value="Family A G protein-coupled receptor-like"/>
    <property type="match status" value="1"/>
</dbReference>
<dbReference type="InterPro" id="IPR009126">
    <property type="entry name" value="Cholcskin_rcpt"/>
</dbReference>
<comment type="subcellular location">
    <subcellularLocation>
        <location evidence="1">Cell membrane</location>
        <topology evidence="1">Multi-pass membrane protein</topology>
    </subcellularLocation>
</comment>
<keyword evidence="9 13" id="KW-0675">Receptor</keyword>
<gene>
    <name evidence="16" type="ORF">EB796_017205</name>
</gene>
<dbReference type="Pfam" id="PF00001">
    <property type="entry name" value="7tm_1"/>
    <property type="match status" value="1"/>
</dbReference>
<dbReference type="OrthoDB" id="10037617at2759"/>
<keyword evidence="6 14" id="KW-0472">Membrane</keyword>
<feature type="transmembrane region" description="Helical" evidence="14">
    <location>
        <begin position="314"/>
        <end position="336"/>
    </location>
</feature>
<evidence type="ECO:0000313" key="17">
    <source>
        <dbReference type="Proteomes" id="UP000593567"/>
    </source>
</evidence>
<feature type="transmembrane region" description="Helical" evidence="14">
    <location>
        <begin position="147"/>
        <end position="172"/>
    </location>
</feature>
<keyword evidence="3 13" id="KW-0812">Transmembrane</keyword>
<comment type="caution">
    <text evidence="16">The sequence shown here is derived from an EMBL/GenBank/DDBJ whole genome shotgun (WGS) entry which is preliminary data.</text>
</comment>
<dbReference type="PROSITE" id="PS00237">
    <property type="entry name" value="G_PROTEIN_RECEP_F1_1"/>
    <property type="match status" value="1"/>
</dbReference>
<keyword evidence="11 13" id="KW-0807">Transducer</keyword>
<dbReference type="SMART" id="SM01381">
    <property type="entry name" value="7TM_GPCR_Srsx"/>
    <property type="match status" value="1"/>
</dbReference>
<feature type="transmembrane region" description="Helical" evidence="14">
    <location>
        <begin position="356"/>
        <end position="375"/>
    </location>
</feature>
<evidence type="ECO:0000256" key="4">
    <source>
        <dbReference type="ARBA" id="ARBA00022989"/>
    </source>
</evidence>
<feature type="domain" description="G-protein coupled receptors family 1 profile" evidence="15">
    <location>
        <begin position="47"/>
        <end position="372"/>
    </location>
</feature>
<reference evidence="16" key="1">
    <citation type="submission" date="2020-06" db="EMBL/GenBank/DDBJ databases">
        <title>Draft genome of Bugula neritina, a colonial animal packing powerful symbionts and potential medicines.</title>
        <authorList>
            <person name="Rayko M."/>
        </authorList>
    </citation>
    <scope>NUCLEOTIDE SEQUENCE [LARGE SCALE GENOMIC DNA]</scope>
    <source>
        <strain evidence="16">Kwan_BN1</strain>
    </source>
</reference>
<sequence>MSASIDKGDNSSTATVMSNVTSKDQLTTMDEIIISLHVIVFILAVVGNGLVIATLVQNRRMRTVTNVFLLNLAVSDLLLAIFCMPFTVIPVVMEDFIFGHFMCVLIRYLQGMSVSASAFTLVAISLERFYAICSPLTSRKWQHLKHSYKVIAVIWATSMIINLPLAFFQTIVTFPSGSRQCSDKWPDLVVQQVYYFLHLAIADLTAPLIIMCIAYSLIAKTLWNGLKTTHIVDTTLGEKTRRQMSLTSDGSDLSEDCDMLPGVKYKKIANKNLTHQINFSPQNSKSCGRQDTVISLRSHVSASNVKSKRRVIRMLFVIVMEFFICWTPLYLVYLWIVLDRESATKHLPSPGILLSMFRLLAYTSSCCNPITYCFMSKKFRAAFLTAFRCSKLHRRSTIQSTQITYCDNNGTNNNHPLLQRQSSRSKRLRSVSSNGSIQIMKLPLEKELSNGKGVAFF</sequence>
<feature type="transmembrane region" description="Helical" evidence="14">
    <location>
        <begin position="105"/>
        <end position="126"/>
    </location>
</feature>
<evidence type="ECO:0000256" key="12">
    <source>
        <dbReference type="ARBA" id="ARBA00023288"/>
    </source>
</evidence>
<keyword evidence="2" id="KW-1003">Cell membrane</keyword>
<evidence type="ECO:0000313" key="16">
    <source>
        <dbReference type="EMBL" id="KAF6024477.1"/>
    </source>
</evidence>
<proteinExistence type="inferred from homology"/>
<feature type="transmembrane region" description="Helical" evidence="14">
    <location>
        <begin position="192"/>
        <end position="218"/>
    </location>
</feature>
<evidence type="ECO:0000256" key="3">
    <source>
        <dbReference type="ARBA" id="ARBA00022692"/>
    </source>
</evidence>
<keyword evidence="5 13" id="KW-0297">G-protein coupled receptor</keyword>
<keyword evidence="7" id="KW-0564">Palmitate</keyword>
<evidence type="ECO:0000259" key="15">
    <source>
        <dbReference type="PROSITE" id="PS50262"/>
    </source>
</evidence>
<protein>
    <recommendedName>
        <fullName evidence="15">G-protein coupled receptors family 1 profile domain-containing protein</fullName>
    </recommendedName>
</protein>
<evidence type="ECO:0000256" key="9">
    <source>
        <dbReference type="ARBA" id="ARBA00023170"/>
    </source>
</evidence>
<feature type="transmembrane region" description="Helical" evidence="14">
    <location>
        <begin position="32"/>
        <end position="56"/>
    </location>
</feature>
<keyword evidence="4 14" id="KW-1133">Transmembrane helix</keyword>
<keyword evidence="8" id="KW-1015">Disulfide bond</keyword>
<dbReference type="GO" id="GO:0005886">
    <property type="term" value="C:plasma membrane"/>
    <property type="evidence" value="ECO:0007669"/>
    <property type="project" value="UniProtKB-SubCell"/>
</dbReference>
<keyword evidence="17" id="KW-1185">Reference proteome</keyword>
<feature type="transmembrane region" description="Helical" evidence="14">
    <location>
        <begin position="68"/>
        <end position="93"/>
    </location>
</feature>
<keyword evidence="12" id="KW-0449">Lipoprotein</keyword>
<evidence type="ECO:0000256" key="8">
    <source>
        <dbReference type="ARBA" id="ARBA00023157"/>
    </source>
</evidence>
<dbReference type="InterPro" id="IPR017452">
    <property type="entry name" value="GPCR_Rhodpsn_7TM"/>
</dbReference>
<evidence type="ECO:0000256" key="6">
    <source>
        <dbReference type="ARBA" id="ARBA00023136"/>
    </source>
</evidence>
<dbReference type="PROSITE" id="PS50262">
    <property type="entry name" value="G_PROTEIN_RECEP_F1_2"/>
    <property type="match status" value="1"/>
</dbReference>
<evidence type="ECO:0000256" key="11">
    <source>
        <dbReference type="ARBA" id="ARBA00023224"/>
    </source>
</evidence>
<keyword evidence="10" id="KW-0325">Glycoprotein</keyword>
<evidence type="ECO:0000256" key="14">
    <source>
        <dbReference type="SAM" id="Phobius"/>
    </source>
</evidence>
<evidence type="ECO:0000256" key="7">
    <source>
        <dbReference type="ARBA" id="ARBA00023139"/>
    </source>
</evidence>
<dbReference type="PANTHER" id="PTHR24238">
    <property type="entry name" value="G-PROTEIN COUPLED RECEPTOR"/>
    <property type="match status" value="1"/>
</dbReference>
<dbReference type="PRINTS" id="PR01822">
    <property type="entry name" value="CCYSTOKININR"/>
</dbReference>
<comment type="similarity">
    <text evidence="13">Belongs to the G-protein coupled receptor 1 family.</text>
</comment>
<name>A0A7J7JEL1_BUGNE</name>
<dbReference type="PRINTS" id="PR00237">
    <property type="entry name" value="GPCRRHODOPSN"/>
</dbReference>
<organism evidence="16 17">
    <name type="scientific">Bugula neritina</name>
    <name type="common">Brown bryozoan</name>
    <name type="synonym">Sertularia neritina</name>
    <dbReference type="NCBI Taxonomy" id="10212"/>
    <lineage>
        <taxon>Eukaryota</taxon>
        <taxon>Metazoa</taxon>
        <taxon>Spiralia</taxon>
        <taxon>Lophotrochozoa</taxon>
        <taxon>Bryozoa</taxon>
        <taxon>Gymnolaemata</taxon>
        <taxon>Cheilostomatida</taxon>
        <taxon>Flustrina</taxon>
        <taxon>Buguloidea</taxon>
        <taxon>Bugulidae</taxon>
        <taxon>Bugula</taxon>
    </lineage>
</organism>
<evidence type="ECO:0000256" key="13">
    <source>
        <dbReference type="RuleBase" id="RU000688"/>
    </source>
</evidence>
<evidence type="ECO:0000256" key="10">
    <source>
        <dbReference type="ARBA" id="ARBA00023180"/>
    </source>
</evidence>
<accession>A0A7J7JEL1</accession>
<dbReference type="PANTHER" id="PTHR24238:SF75">
    <property type="entry name" value="CHOLECYSTOKININ-LIKE RECEPTOR AT 17D1-RELATED"/>
    <property type="match status" value="1"/>
</dbReference>
<evidence type="ECO:0000256" key="1">
    <source>
        <dbReference type="ARBA" id="ARBA00004651"/>
    </source>
</evidence>
<evidence type="ECO:0000256" key="2">
    <source>
        <dbReference type="ARBA" id="ARBA00022475"/>
    </source>
</evidence>
<dbReference type="AlphaFoldDB" id="A0A7J7JEL1"/>
<dbReference type="InterPro" id="IPR000276">
    <property type="entry name" value="GPCR_Rhodpsn"/>
</dbReference>